<dbReference type="InterPro" id="IPR013783">
    <property type="entry name" value="Ig-like_fold"/>
</dbReference>
<comment type="caution">
    <text evidence="2">The sequence shown here is derived from an EMBL/GenBank/DDBJ whole genome shotgun (WGS) entry which is preliminary data.</text>
</comment>
<dbReference type="Gene3D" id="2.120.10.80">
    <property type="entry name" value="Kelch-type beta propeller"/>
    <property type="match status" value="1"/>
</dbReference>
<keyword evidence="1" id="KW-0732">Signal</keyword>
<proteinExistence type="predicted"/>
<organism evidence="2 3">
    <name type="scientific">Lacibacter cauensis</name>
    <dbReference type="NCBI Taxonomy" id="510947"/>
    <lineage>
        <taxon>Bacteria</taxon>
        <taxon>Pseudomonadati</taxon>
        <taxon>Bacteroidota</taxon>
        <taxon>Chitinophagia</taxon>
        <taxon>Chitinophagales</taxon>
        <taxon>Chitinophagaceae</taxon>
        <taxon>Lacibacter</taxon>
    </lineage>
</organism>
<dbReference type="EMBL" id="VLLE01000004">
    <property type="protein sequence ID" value="TWI81660.1"/>
    <property type="molecule type" value="Genomic_DNA"/>
</dbReference>
<accession>A0A562SLY1</accession>
<sequence length="415" mass="45847">MLKLQAIISFLLLSGCLFSACSKDPSPDDAANGNSPQIIRFMPTTVQSGDTLRIELKNFSQTYTSDTSASRKDIVLIGTVPATVLSANQTTLSVSINALHRSNKLIVVIGKDTAISKDAVIIGSGSWQKISTCPSGNRTNPSVFIFGDSAYYGFGMGFRNGYVTGLPDFWKLNLKDGSWVKLFDVAVSDPLYSECVSFQVNGKAYISFRSAANQTWNYTAATRTWARNSSVYNGSYFLQSTGSSSNYALIGASDNPAANGKSGFYQYDATNNSFSYLADITDTAKSPIITGCMVGSDFYFGIRQELVNGAYNQTRKFYKFNTATKTYTRLSDLPELFATWSASFGFSYNGSGYILNDHRLFKYDAVTNSWQRKQDFTGFPALSVNYYGSFEYNSALYVFAYNDSQQVTELWKYSE</sequence>
<dbReference type="PROSITE" id="PS51257">
    <property type="entry name" value="PROKAR_LIPOPROTEIN"/>
    <property type="match status" value="1"/>
</dbReference>
<dbReference type="RefSeq" id="WP_144886845.1">
    <property type="nucleotide sequence ID" value="NZ_VLLE01000004.1"/>
</dbReference>
<dbReference type="InterPro" id="IPR011043">
    <property type="entry name" value="Gal_Oxase/kelch_b-propeller"/>
</dbReference>
<reference evidence="2 3" key="1">
    <citation type="journal article" date="2015" name="Stand. Genomic Sci.">
        <title>Genomic Encyclopedia of Bacterial and Archaeal Type Strains, Phase III: the genomes of soil and plant-associated and newly described type strains.</title>
        <authorList>
            <person name="Whitman W.B."/>
            <person name="Woyke T."/>
            <person name="Klenk H.P."/>
            <person name="Zhou Y."/>
            <person name="Lilburn T.G."/>
            <person name="Beck B.J."/>
            <person name="De Vos P."/>
            <person name="Vandamme P."/>
            <person name="Eisen J.A."/>
            <person name="Garrity G."/>
            <person name="Hugenholtz P."/>
            <person name="Kyrpides N.C."/>
        </authorList>
    </citation>
    <scope>NUCLEOTIDE SEQUENCE [LARGE SCALE GENOMIC DNA]</scope>
    <source>
        <strain evidence="2 3">CGMCC 1.7271</strain>
    </source>
</reference>
<dbReference type="SUPFAM" id="SSF50965">
    <property type="entry name" value="Galactose oxidase, central domain"/>
    <property type="match status" value="1"/>
</dbReference>
<dbReference type="Proteomes" id="UP000316167">
    <property type="component" value="Unassembled WGS sequence"/>
</dbReference>
<dbReference type="Gene3D" id="2.60.40.10">
    <property type="entry name" value="Immunoglobulins"/>
    <property type="match status" value="1"/>
</dbReference>
<gene>
    <name evidence="2" type="ORF">IQ13_2678</name>
</gene>
<dbReference type="SUPFAM" id="SSF81296">
    <property type="entry name" value="E set domains"/>
    <property type="match status" value="1"/>
</dbReference>
<evidence type="ECO:0000313" key="2">
    <source>
        <dbReference type="EMBL" id="TWI81660.1"/>
    </source>
</evidence>
<name>A0A562SLY1_9BACT</name>
<evidence type="ECO:0000313" key="3">
    <source>
        <dbReference type="Proteomes" id="UP000316167"/>
    </source>
</evidence>
<dbReference type="OrthoDB" id="103335at2"/>
<feature type="chain" id="PRO_5022137877" description="Kelch motif protein" evidence="1">
    <location>
        <begin position="20"/>
        <end position="415"/>
    </location>
</feature>
<dbReference type="InterPro" id="IPR015915">
    <property type="entry name" value="Kelch-typ_b-propeller"/>
</dbReference>
<dbReference type="AlphaFoldDB" id="A0A562SLY1"/>
<feature type="signal peptide" evidence="1">
    <location>
        <begin position="1"/>
        <end position="19"/>
    </location>
</feature>
<keyword evidence="3" id="KW-1185">Reference proteome</keyword>
<protein>
    <recommendedName>
        <fullName evidence="4">Kelch motif protein</fullName>
    </recommendedName>
</protein>
<dbReference type="InterPro" id="IPR014756">
    <property type="entry name" value="Ig_E-set"/>
</dbReference>
<evidence type="ECO:0008006" key="4">
    <source>
        <dbReference type="Google" id="ProtNLM"/>
    </source>
</evidence>
<evidence type="ECO:0000256" key="1">
    <source>
        <dbReference type="SAM" id="SignalP"/>
    </source>
</evidence>